<dbReference type="Gene3D" id="2.70.98.50">
    <property type="entry name" value="putative glycoside hydrolase family protein from bacillus halodurans"/>
    <property type="match status" value="1"/>
</dbReference>
<dbReference type="InterPro" id="IPR012341">
    <property type="entry name" value="6hp_glycosidase-like_sf"/>
</dbReference>
<dbReference type="Proteomes" id="UP000199306">
    <property type="component" value="Unassembled WGS sequence"/>
</dbReference>
<gene>
    <name evidence="2" type="ORF">SAMN04515674_103293</name>
</gene>
<dbReference type="OrthoDB" id="9802600at2"/>
<feature type="domain" description="Glycosyl hydrolase family 95 catalytic" evidence="1">
    <location>
        <begin position="269"/>
        <end position="681"/>
    </location>
</feature>
<dbReference type="EMBL" id="FOXH01000003">
    <property type="protein sequence ID" value="SFP47920.1"/>
    <property type="molecule type" value="Genomic_DNA"/>
</dbReference>
<sequence length="774" mass="87073">MKTLSKYSGINVRSGIFLLILAIHFPLFSQKSLTWNFPLPRTHTGALIGNGTQGLMIWGEENVLKITVGRAGFWDHRGGNPFASKATFQEVRRLLEAKDEKGLRELFAVPKKEGAPNLGRPHQIGGGRLDLTFPKGWKLIKADLNLENAELKITLRNPSGKEEYAFIKQASADELAWVDLPQNCKVSSEIIPSWNYVKDLLSKAGVSEPQLLKGKTTFPYKGFVQTLPEDDPLSLVISERPNQIVIATHLGKDDNNSLIIGKVSSFDLKTQLTQKNAFWKDYWTNVPKINLPDQALQEIVDYGLYKQACMTPPQGLAAGLQGSFNEEYQLPPWSNDYHFNINVQMIYTPVLASNRANNLMPLWNMMANWTPTLQENGEKFFGRKGALMLPHAVDDRCHVVGTFWTGTIDHACTAWMAYLAWQHYRYSMDQKILEKTAWTLLEGAFEGYWAMLEEVADGKGGTRFSLPVSVSPEYRGDRMNAWGRDASFQLAALHRIAKILPQAAKILGKPQDPRWDEVSRKLPPYTTVDDIWMEENSAKGTRIAMWEGQDLVGSHRHHSHLGSIFPFCTINPKSPEHQQIVTNSLRNWTFKGAGNWSGWCVPWASAIWSRNDLPEAAVNWLHYWKENYTNEGRGTLHNAAYQGVSLIADQGWFKAPKEAANKEVIQMDAGFGALTAVYELLVQNREDVIYVLPAIHRDWKDFSFENIGAEGAFQVSAKVKNGKVSGIKIKSLAGGHLKLAHNLGEEYLVNGKIEKGRIFEKECQPGELIVLKSK</sequence>
<dbReference type="Gene3D" id="1.50.10.10">
    <property type="match status" value="1"/>
</dbReference>
<evidence type="ECO:0000313" key="2">
    <source>
        <dbReference type="EMBL" id="SFP47920.1"/>
    </source>
</evidence>
<evidence type="ECO:0000313" key="3">
    <source>
        <dbReference type="Proteomes" id="UP000199306"/>
    </source>
</evidence>
<accession>A0A1I5QP91</accession>
<keyword evidence="3" id="KW-1185">Reference proteome</keyword>
<dbReference type="InterPro" id="IPR008928">
    <property type="entry name" value="6-hairpin_glycosidase_sf"/>
</dbReference>
<name>A0A1I5QP91_9BACT</name>
<organism evidence="2 3">
    <name type="scientific">Pseudarcicella hirudinis</name>
    <dbReference type="NCBI Taxonomy" id="1079859"/>
    <lineage>
        <taxon>Bacteria</taxon>
        <taxon>Pseudomonadati</taxon>
        <taxon>Bacteroidota</taxon>
        <taxon>Cytophagia</taxon>
        <taxon>Cytophagales</taxon>
        <taxon>Flectobacillaceae</taxon>
        <taxon>Pseudarcicella</taxon>
    </lineage>
</organism>
<dbReference type="PANTHER" id="PTHR31084:SF0">
    <property type="entry name" value="ALPHA-L-FUCOSIDASE 2"/>
    <property type="match status" value="1"/>
</dbReference>
<dbReference type="GO" id="GO:0004560">
    <property type="term" value="F:alpha-L-fucosidase activity"/>
    <property type="evidence" value="ECO:0007669"/>
    <property type="project" value="TreeGrafter"/>
</dbReference>
<protein>
    <recommendedName>
        <fullName evidence="1">Glycosyl hydrolase family 95 catalytic domain-containing protein</fullName>
    </recommendedName>
</protein>
<dbReference type="GO" id="GO:0005975">
    <property type="term" value="P:carbohydrate metabolic process"/>
    <property type="evidence" value="ECO:0007669"/>
    <property type="project" value="InterPro"/>
</dbReference>
<dbReference type="SUPFAM" id="SSF48208">
    <property type="entry name" value="Six-hairpin glycosidases"/>
    <property type="match status" value="1"/>
</dbReference>
<proteinExistence type="predicted"/>
<dbReference type="Pfam" id="PF22124">
    <property type="entry name" value="Glyco_hydro_95_cat"/>
    <property type="match status" value="1"/>
</dbReference>
<dbReference type="STRING" id="1079859.SAMN04515674_103293"/>
<dbReference type="RefSeq" id="WP_092014475.1">
    <property type="nucleotide sequence ID" value="NZ_FOXH01000003.1"/>
</dbReference>
<evidence type="ECO:0000259" key="1">
    <source>
        <dbReference type="Pfam" id="PF22124"/>
    </source>
</evidence>
<dbReference type="PANTHER" id="PTHR31084">
    <property type="entry name" value="ALPHA-L-FUCOSIDASE 2"/>
    <property type="match status" value="1"/>
</dbReference>
<dbReference type="AlphaFoldDB" id="A0A1I5QP91"/>
<dbReference type="InterPro" id="IPR054363">
    <property type="entry name" value="GH95_cat"/>
</dbReference>
<reference evidence="2 3" key="1">
    <citation type="submission" date="2016-10" db="EMBL/GenBank/DDBJ databases">
        <authorList>
            <person name="de Groot N.N."/>
        </authorList>
    </citation>
    <scope>NUCLEOTIDE SEQUENCE [LARGE SCALE GENOMIC DNA]</scope>
    <source>
        <strain evidence="3">E92,LMG 26720,CCM 7988</strain>
    </source>
</reference>